<dbReference type="EMBL" id="JAPMXC010000005">
    <property type="protein sequence ID" value="MCY0388529.1"/>
    <property type="molecule type" value="Genomic_DNA"/>
</dbReference>
<evidence type="ECO:0000313" key="8">
    <source>
        <dbReference type="Proteomes" id="UP001082899"/>
    </source>
</evidence>
<accession>A0ABT3ZPP6</accession>
<organism evidence="7 8">
    <name type="scientific">Robbsia betulipollinis</name>
    <dbReference type="NCBI Taxonomy" id="2981849"/>
    <lineage>
        <taxon>Bacteria</taxon>
        <taxon>Pseudomonadati</taxon>
        <taxon>Pseudomonadota</taxon>
        <taxon>Betaproteobacteria</taxon>
        <taxon>Burkholderiales</taxon>
        <taxon>Burkholderiaceae</taxon>
        <taxon>Robbsia</taxon>
    </lineage>
</organism>
<dbReference type="InterPro" id="IPR019108">
    <property type="entry name" value="Caa3_assmbl_CtaG-rel"/>
</dbReference>
<comment type="caution">
    <text evidence="7">The sequence shown here is derived from an EMBL/GenBank/DDBJ whole genome shotgun (WGS) entry which is preliminary data.</text>
</comment>
<dbReference type="RefSeq" id="WP_267848422.1">
    <property type="nucleotide sequence ID" value="NZ_JAPMXC010000005.1"/>
</dbReference>
<keyword evidence="3 6" id="KW-0812">Transmembrane</keyword>
<keyword evidence="2" id="KW-1003">Cell membrane</keyword>
<evidence type="ECO:0000256" key="3">
    <source>
        <dbReference type="ARBA" id="ARBA00022692"/>
    </source>
</evidence>
<proteinExistence type="predicted"/>
<feature type="transmembrane region" description="Helical" evidence="6">
    <location>
        <begin position="161"/>
        <end position="179"/>
    </location>
</feature>
<evidence type="ECO:0000256" key="6">
    <source>
        <dbReference type="SAM" id="Phobius"/>
    </source>
</evidence>
<sequence>MTLLHWLSPWEPSPTFVAVFLSFSVLYLRGTRRQHVSLDRQLAFWLGMAGIYIALHTRLDYYFERQFFLHRLQHLVLHHLGPFLIALGHPGAVLRAGMPVRVRQRVFNPFLRWPPVRYLLNVLLHPVVAVVLFTGIIYFWLASSVHFIAMLDWRLYRVMNWSVTVDGLLFWCLVLDRRPAPPARLSPGKRILVIVAAAPPQIVLGAYVFFSTHDRYPIYALCGRALVGMSALRDQQLGGLILWIPGAMMSAVGALIALRHWLRLSARGRLRAGTRGAQLRRMSRWGMPSSR</sequence>
<reference evidence="7" key="1">
    <citation type="submission" date="2022-11" db="EMBL/GenBank/DDBJ databases">
        <title>Robbsia betulipollinis sp. nov., isolated from pollen of birch (Betula pendula).</title>
        <authorList>
            <person name="Shi H."/>
            <person name="Ambika Manirajan B."/>
            <person name="Ratering S."/>
            <person name="Geissler-Plaum R."/>
            <person name="Schnell S."/>
        </authorList>
    </citation>
    <scope>NUCLEOTIDE SEQUENCE</scope>
    <source>
        <strain evidence="7">Bb-Pol-6</strain>
    </source>
</reference>
<name>A0ABT3ZPP6_9BURK</name>
<feature type="transmembrane region" description="Helical" evidence="6">
    <location>
        <begin position="191"/>
        <end position="210"/>
    </location>
</feature>
<feature type="transmembrane region" description="Helical" evidence="6">
    <location>
        <begin position="42"/>
        <end position="59"/>
    </location>
</feature>
<evidence type="ECO:0000256" key="4">
    <source>
        <dbReference type="ARBA" id="ARBA00022989"/>
    </source>
</evidence>
<evidence type="ECO:0000256" key="2">
    <source>
        <dbReference type="ARBA" id="ARBA00022475"/>
    </source>
</evidence>
<dbReference type="Pfam" id="PF09678">
    <property type="entry name" value="Caa3_CtaG"/>
    <property type="match status" value="1"/>
</dbReference>
<evidence type="ECO:0000256" key="5">
    <source>
        <dbReference type="ARBA" id="ARBA00023136"/>
    </source>
</evidence>
<feature type="transmembrane region" description="Helical" evidence="6">
    <location>
        <begin position="12"/>
        <end position="30"/>
    </location>
</feature>
<feature type="transmembrane region" description="Helical" evidence="6">
    <location>
        <begin position="240"/>
        <end position="262"/>
    </location>
</feature>
<protein>
    <submittedName>
        <fullName evidence="7">Cytochrome c oxidase assembly protein</fullName>
    </submittedName>
</protein>
<gene>
    <name evidence="7" type="ORF">OVY01_15165</name>
</gene>
<feature type="transmembrane region" description="Helical" evidence="6">
    <location>
        <begin position="79"/>
        <end position="97"/>
    </location>
</feature>
<evidence type="ECO:0000256" key="1">
    <source>
        <dbReference type="ARBA" id="ARBA00004651"/>
    </source>
</evidence>
<feature type="transmembrane region" description="Helical" evidence="6">
    <location>
        <begin position="118"/>
        <end position="141"/>
    </location>
</feature>
<keyword evidence="8" id="KW-1185">Reference proteome</keyword>
<keyword evidence="4 6" id="KW-1133">Transmembrane helix</keyword>
<keyword evidence="5 6" id="KW-0472">Membrane</keyword>
<comment type="subcellular location">
    <subcellularLocation>
        <location evidence="1">Cell membrane</location>
        <topology evidence="1">Multi-pass membrane protein</topology>
    </subcellularLocation>
</comment>
<evidence type="ECO:0000313" key="7">
    <source>
        <dbReference type="EMBL" id="MCY0388529.1"/>
    </source>
</evidence>
<dbReference type="Proteomes" id="UP001082899">
    <property type="component" value="Unassembled WGS sequence"/>
</dbReference>